<gene>
    <name evidence="2" type="ORF">CLOBOL_06839</name>
</gene>
<dbReference type="EMBL" id="ABCC02000059">
    <property type="protein sequence ID" value="EDP12919.1"/>
    <property type="molecule type" value="Genomic_DNA"/>
</dbReference>
<reference evidence="2 3" key="1">
    <citation type="submission" date="2007-08" db="EMBL/GenBank/DDBJ databases">
        <authorList>
            <person name="Fulton L."/>
            <person name="Clifton S."/>
            <person name="Fulton B."/>
            <person name="Xu J."/>
            <person name="Minx P."/>
            <person name="Pepin K.H."/>
            <person name="Johnson M."/>
            <person name="Thiruvilangam P."/>
            <person name="Bhonagiri V."/>
            <person name="Nash W.E."/>
            <person name="Mardis E.R."/>
            <person name="Wilson R.K."/>
        </authorList>
    </citation>
    <scope>NUCLEOTIDE SEQUENCE [LARGE SCALE GENOMIC DNA]</scope>
    <source>
        <strain evidence="3">ATCC BAA-613 / DSM 15670 / CCUG 46953 / JCM 12243 / WAL 16351</strain>
    </source>
</reference>
<feature type="transmembrane region" description="Helical" evidence="1">
    <location>
        <begin position="6"/>
        <end position="26"/>
    </location>
</feature>
<keyword evidence="1" id="KW-0472">Membrane</keyword>
<dbReference type="AlphaFoldDB" id="A8S474"/>
<dbReference type="HOGENOM" id="CLU_3041971_0_0_9"/>
<accession>A8S474</accession>
<keyword evidence="1" id="KW-0812">Transmembrane</keyword>
<protein>
    <submittedName>
        <fullName evidence="2">Uncharacterized protein</fullName>
    </submittedName>
</protein>
<proteinExistence type="predicted"/>
<sequence length="54" mass="6358">MHCFYYIQYCKVFKGFFSFLFSLCFFHAKDIFSSQLLLIIITSSPRGGRGLCFK</sequence>
<dbReference type="Proteomes" id="UP000005396">
    <property type="component" value="Unassembled WGS sequence"/>
</dbReference>
<name>A8S474_ENTBW</name>
<reference evidence="2 3" key="2">
    <citation type="submission" date="2007-09" db="EMBL/GenBank/DDBJ databases">
        <title>Draft genome sequence of Clostridium bolteae (ATCC BAA-613).</title>
        <authorList>
            <person name="Sudarsanam P."/>
            <person name="Ley R."/>
            <person name="Guruge J."/>
            <person name="Turnbaugh P.J."/>
            <person name="Mahowald M."/>
            <person name="Liep D."/>
            <person name="Gordon J."/>
        </authorList>
    </citation>
    <scope>NUCLEOTIDE SEQUENCE [LARGE SCALE GENOMIC DNA]</scope>
    <source>
        <strain evidence="3">ATCC BAA-613 / DSM 15670 / CCUG 46953 / JCM 12243 / WAL 16351</strain>
    </source>
</reference>
<evidence type="ECO:0000313" key="3">
    <source>
        <dbReference type="Proteomes" id="UP000005396"/>
    </source>
</evidence>
<dbReference type="PaxDb" id="411902-CLOBOL_06839"/>
<evidence type="ECO:0000313" key="2">
    <source>
        <dbReference type="EMBL" id="EDP12919.1"/>
    </source>
</evidence>
<organism evidence="2 3">
    <name type="scientific">Enterocloster bolteae (strain ATCC BAA-613 / DSM 15670 / CCUG 46953 / JCM 12243 / WAL 16351)</name>
    <name type="common">Clostridium bolteae</name>
    <dbReference type="NCBI Taxonomy" id="411902"/>
    <lineage>
        <taxon>Bacteria</taxon>
        <taxon>Bacillati</taxon>
        <taxon>Bacillota</taxon>
        <taxon>Clostridia</taxon>
        <taxon>Lachnospirales</taxon>
        <taxon>Lachnospiraceae</taxon>
        <taxon>Enterocloster</taxon>
    </lineage>
</organism>
<keyword evidence="1" id="KW-1133">Transmembrane helix</keyword>
<evidence type="ECO:0000256" key="1">
    <source>
        <dbReference type="SAM" id="Phobius"/>
    </source>
</evidence>
<comment type="caution">
    <text evidence="2">The sequence shown here is derived from an EMBL/GenBank/DDBJ whole genome shotgun (WGS) entry which is preliminary data.</text>
</comment>